<dbReference type="PANTHER" id="PTHR43855">
    <property type="entry name" value="THIOSULFATE SULFURTRANSFERASE"/>
    <property type="match status" value="1"/>
</dbReference>
<reference evidence="4" key="2">
    <citation type="submission" date="2020-09" db="EMBL/GenBank/DDBJ databases">
        <authorList>
            <person name="Sun Q."/>
            <person name="Zhou Y."/>
        </authorList>
    </citation>
    <scope>NUCLEOTIDE SEQUENCE</scope>
    <source>
        <strain evidence="4">CGMCC 1.15320</strain>
    </source>
</reference>
<evidence type="ECO:0000256" key="1">
    <source>
        <dbReference type="ARBA" id="ARBA00022737"/>
    </source>
</evidence>
<proteinExistence type="predicted"/>
<gene>
    <name evidence="4" type="primary">thtR</name>
    <name evidence="4" type="ORF">GCM10011385_17300</name>
</gene>
<dbReference type="EMBL" id="BMIF01000004">
    <property type="protein sequence ID" value="GGA64021.1"/>
    <property type="molecule type" value="Genomic_DNA"/>
</dbReference>
<dbReference type="Proteomes" id="UP000636264">
    <property type="component" value="Unassembled WGS sequence"/>
</dbReference>
<reference evidence="4" key="1">
    <citation type="journal article" date="2014" name="Int. J. Syst. Evol. Microbiol.">
        <title>Complete genome sequence of Corynebacterium casei LMG S-19264T (=DSM 44701T), isolated from a smear-ripened cheese.</title>
        <authorList>
            <consortium name="US DOE Joint Genome Institute (JGI-PGF)"/>
            <person name="Walter F."/>
            <person name="Albersmeier A."/>
            <person name="Kalinowski J."/>
            <person name="Ruckert C."/>
        </authorList>
    </citation>
    <scope>NUCLEOTIDE SEQUENCE</scope>
    <source>
        <strain evidence="4">CGMCC 1.15320</strain>
    </source>
</reference>
<protein>
    <submittedName>
        <fullName evidence="4">Sulfurtransferase</fullName>
    </submittedName>
</protein>
<dbReference type="CDD" id="cd01448">
    <property type="entry name" value="TST_Repeat_1"/>
    <property type="match status" value="1"/>
</dbReference>
<dbReference type="CDD" id="cd01449">
    <property type="entry name" value="TST_Repeat_2"/>
    <property type="match status" value="1"/>
</dbReference>
<feature type="chain" id="PRO_5037114562" evidence="2">
    <location>
        <begin position="23"/>
        <end position="304"/>
    </location>
</feature>
<dbReference type="InterPro" id="IPR001763">
    <property type="entry name" value="Rhodanese-like_dom"/>
</dbReference>
<dbReference type="SMART" id="SM00450">
    <property type="entry name" value="RHOD"/>
    <property type="match status" value="2"/>
</dbReference>
<comment type="caution">
    <text evidence="4">The sequence shown here is derived from an EMBL/GenBank/DDBJ whole genome shotgun (WGS) entry which is preliminary data.</text>
</comment>
<dbReference type="PANTHER" id="PTHR43855:SF1">
    <property type="entry name" value="THIOSULFATE SULFURTRANSFERASE"/>
    <property type="match status" value="1"/>
</dbReference>
<dbReference type="InterPro" id="IPR036873">
    <property type="entry name" value="Rhodanese-like_dom_sf"/>
</dbReference>
<dbReference type="SUPFAM" id="SSF52821">
    <property type="entry name" value="Rhodanese/Cell cycle control phosphatase"/>
    <property type="match status" value="2"/>
</dbReference>
<evidence type="ECO:0000256" key="2">
    <source>
        <dbReference type="SAM" id="SignalP"/>
    </source>
</evidence>
<organism evidence="4 5">
    <name type="scientific">Nitratireductor aestuarii</name>
    <dbReference type="NCBI Taxonomy" id="1735103"/>
    <lineage>
        <taxon>Bacteria</taxon>
        <taxon>Pseudomonadati</taxon>
        <taxon>Pseudomonadota</taxon>
        <taxon>Alphaproteobacteria</taxon>
        <taxon>Hyphomicrobiales</taxon>
        <taxon>Phyllobacteriaceae</taxon>
        <taxon>Nitratireductor</taxon>
    </lineage>
</organism>
<evidence type="ECO:0000313" key="4">
    <source>
        <dbReference type="EMBL" id="GGA64021.1"/>
    </source>
</evidence>
<name>A0A916RS25_9HYPH</name>
<feature type="signal peptide" evidence="2">
    <location>
        <begin position="1"/>
        <end position="22"/>
    </location>
</feature>
<dbReference type="Gene3D" id="3.40.250.10">
    <property type="entry name" value="Rhodanese-like domain"/>
    <property type="match status" value="2"/>
</dbReference>
<dbReference type="PROSITE" id="PS50206">
    <property type="entry name" value="RHODANESE_3"/>
    <property type="match status" value="2"/>
</dbReference>
<evidence type="ECO:0000259" key="3">
    <source>
        <dbReference type="PROSITE" id="PS50206"/>
    </source>
</evidence>
<accession>A0A916RS25</accession>
<feature type="domain" description="Rhodanese" evidence="3">
    <location>
        <begin position="188"/>
        <end position="303"/>
    </location>
</feature>
<keyword evidence="2" id="KW-0732">Signal</keyword>
<sequence length="304" mass="32651">MRALIPALALVASFALVGAASAERLTDQPLVDAAWLQQNLNNDSLVVLDVRDAVEKVNPYEQGHIPGAINAPYSAAGWRTEVQGVPGQLPPLENIEALIGSLGIDSDDHVVIVPAGKDSSEFGGATRIYWTFKTLGHDAVSILDGGYRGWEAAKGEVSTDPVKPEPVKFSAKVSEKYLATTADVEQALKSGVKLVDGRPAEQYQGKSKSPVVRAAGTIPGAINIEHSKLYDAQNASFANREKVEALVREAGFNLDDENITFCNTGHWASIPWFALSEVLGNKNTRMYDGSMAEWAADPARPIQQ</sequence>
<dbReference type="InterPro" id="IPR051126">
    <property type="entry name" value="Thiosulfate_sulfurtransferase"/>
</dbReference>
<dbReference type="Pfam" id="PF00581">
    <property type="entry name" value="Rhodanese"/>
    <property type="match status" value="2"/>
</dbReference>
<evidence type="ECO:0000313" key="5">
    <source>
        <dbReference type="Proteomes" id="UP000636264"/>
    </source>
</evidence>
<dbReference type="AlphaFoldDB" id="A0A916RS25"/>
<feature type="domain" description="Rhodanese" evidence="3">
    <location>
        <begin position="41"/>
        <end position="159"/>
    </location>
</feature>
<dbReference type="RefSeq" id="WP_188720649.1">
    <property type="nucleotide sequence ID" value="NZ_BMIF01000004.1"/>
</dbReference>
<keyword evidence="1" id="KW-0677">Repeat</keyword>
<keyword evidence="5" id="KW-1185">Reference proteome</keyword>